<gene>
    <name evidence="2" type="ORF">DZC30_15275</name>
</gene>
<dbReference type="InterPro" id="IPR021313">
    <property type="entry name" value="DUF2909"/>
</dbReference>
<keyword evidence="1" id="KW-1133">Transmembrane helix</keyword>
<accession>A0A373FIL4</accession>
<sequence>MKFVIILAFLAILASLGSALFFMMRKGDSSADDSQRSQKMFRALALRVALSITLFICILVAAKLGWVQPTGWQPGR</sequence>
<dbReference type="AlphaFoldDB" id="A0A373FIL4"/>
<proteinExistence type="predicted"/>
<dbReference type="Pfam" id="PF11137">
    <property type="entry name" value="DUF2909"/>
    <property type="match status" value="1"/>
</dbReference>
<protein>
    <submittedName>
        <fullName evidence="2">Twin transmembrane helix small protein</fullName>
    </submittedName>
</protein>
<keyword evidence="1" id="KW-0472">Membrane</keyword>
<reference evidence="2 3" key="1">
    <citation type="submission" date="2018-08" db="EMBL/GenBank/DDBJ databases">
        <title>Comamonas testosteroni strain SWCO2.</title>
        <authorList>
            <person name="Jiang N."/>
            <person name="Zhang X.Z."/>
        </authorList>
    </citation>
    <scope>NUCLEOTIDE SEQUENCE [LARGE SCALE GENOMIC DNA]</scope>
    <source>
        <strain evidence="2 3">SWCO2</strain>
    </source>
</reference>
<dbReference type="NCBIfam" id="NF033233">
    <property type="entry name" value="twin_helix"/>
    <property type="match status" value="1"/>
</dbReference>
<name>A0A373FIL4_COMTE</name>
<evidence type="ECO:0000313" key="3">
    <source>
        <dbReference type="Proteomes" id="UP000261948"/>
    </source>
</evidence>
<dbReference type="OrthoDB" id="8687573at2"/>
<feature type="transmembrane region" description="Helical" evidence="1">
    <location>
        <begin position="43"/>
        <end position="66"/>
    </location>
</feature>
<comment type="caution">
    <text evidence="2">The sequence shown here is derived from an EMBL/GenBank/DDBJ whole genome shotgun (WGS) entry which is preliminary data.</text>
</comment>
<keyword evidence="1 2" id="KW-0812">Transmembrane</keyword>
<dbReference type="Proteomes" id="UP000261948">
    <property type="component" value="Unassembled WGS sequence"/>
</dbReference>
<organism evidence="2 3">
    <name type="scientific">Comamonas testosteroni</name>
    <name type="common">Pseudomonas testosteroni</name>
    <dbReference type="NCBI Taxonomy" id="285"/>
    <lineage>
        <taxon>Bacteria</taxon>
        <taxon>Pseudomonadati</taxon>
        <taxon>Pseudomonadota</taxon>
        <taxon>Betaproteobacteria</taxon>
        <taxon>Burkholderiales</taxon>
        <taxon>Comamonadaceae</taxon>
        <taxon>Comamonas</taxon>
    </lineage>
</organism>
<evidence type="ECO:0000313" key="2">
    <source>
        <dbReference type="EMBL" id="RGE43352.1"/>
    </source>
</evidence>
<keyword evidence="3" id="KW-1185">Reference proteome</keyword>
<evidence type="ECO:0000256" key="1">
    <source>
        <dbReference type="SAM" id="Phobius"/>
    </source>
</evidence>
<dbReference type="EMBL" id="QURR01000019">
    <property type="protein sequence ID" value="RGE43352.1"/>
    <property type="molecule type" value="Genomic_DNA"/>
</dbReference>